<dbReference type="RefSeq" id="WP_259292086.1">
    <property type="nucleotide sequence ID" value="NZ_JANUXW010000007.1"/>
</dbReference>
<name>A0ABT2FEF3_9NEIS</name>
<protein>
    <submittedName>
        <fullName evidence="1">Type III secretion system chaperone</fullName>
    </submittedName>
</protein>
<reference evidence="1" key="2">
    <citation type="journal article" date="2023" name="Curr. Microbiol.">
        <title>Neisseria montereyensis sp. nov., Isolated from Oropharynx of California Sea Lion (Zalophus californianus): Genomic, Phylogenetic, and Phenotypic Study.</title>
        <authorList>
            <person name="Volokhov D.V."/>
            <person name="Zagorodnyaya T.A."/>
            <person name="Furtak V.A."/>
            <person name="Nattanmai G."/>
            <person name="Randall L."/>
            <person name="Jose S."/>
            <person name="Gao Y."/>
            <person name="Gulland F.M."/>
            <person name="Eisenberg T."/>
            <person name="Delmonte P."/>
            <person name="Blom J."/>
            <person name="Mitchell K.K."/>
        </authorList>
    </citation>
    <scope>NUCLEOTIDE SEQUENCE</scope>
    <source>
        <strain evidence="1">CSL10203-ORH2</strain>
    </source>
</reference>
<accession>A0ABT2FEF3</accession>
<gene>
    <name evidence="1" type="ORF">NXS09_08320</name>
</gene>
<dbReference type="CDD" id="cd16364">
    <property type="entry name" value="T3SC_I-like"/>
    <property type="match status" value="1"/>
</dbReference>
<evidence type="ECO:0000313" key="2">
    <source>
        <dbReference type="Proteomes" id="UP001166947"/>
    </source>
</evidence>
<reference evidence="1" key="1">
    <citation type="submission" date="2022-08" db="EMBL/GenBank/DDBJ databases">
        <authorList>
            <person name="Volokhov D.V."/>
            <person name="Furtak V.A."/>
            <person name="Zagorodnyaya T.A."/>
        </authorList>
    </citation>
    <scope>NUCLEOTIDE SEQUENCE</scope>
    <source>
        <strain evidence="1">CSL10203-ORH2</strain>
    </source>
</reference>
<proteinExistence type="predicted"/>
<keyword evidence="2" id="KW-1185">Reference proteome</keyword>
<evidence type="ECO:0000313" key="1">
    <source>
        <dbReference type="EMBL" id="MCS4534301.1"/>
    </source>
</evidence>
<organism evidence="1 2">
    <name type="scientific">Neisseria montereyensis</name>
    <dbReference type="NCBI Taxonomy" id="2973938"/>
    <lineage>
        <taxon>Bacteria</taxon>
        <taxon>Pseudomonadati</taxon>
        <taxon>Pseudomonadota</taxon>
        <taxon>Betaproteobacteria</taxon>
        <taxon>Neisseriales</taxon>
        <taxon>Neisseriaceae</taxon>
        <taxon>Neisseria</taxon>
    </lineage>
</organism>
<dbReference type="Proteomes" id="UP001166947">
    <property type="component" value="Unassembled WGS sequence"/>
</dbReference>
<sequence>MAACASHIPTSGFYADESYAKRSEGYDWVGIDIARIDREHYRVTVNSRSDIKKPTCSGNFTARAVGRDTLQVDSEQGPFQLVFGKDSLTIDSEEDDRILYFFCSGGASLIGEYHKFR</sequence>
<dbReference type="EMBL" id="JANUXW010000007">
    <property type="protein sequence ID" value="MCS4534301.1"/>
    <property type="molecule type" value="Genomic_DNA"/>
</dbReference>
<comment type="caution">
    <text evidence="1">The sequence shown here is derived from an EMBL/GenBank/DDBJ whole genome shotgun (WGS) entry which is preliminary data.</text>
</comment>